<evidence type="ECO:0000313" key="2">
    <source>
        <dbReference type="Proteomes" id="UP000373449"/>
    </source>
</evidence>
<dbReference type="RefSeq" id="WP_166792945.1">
    <property type="nucleotide sequence ID" value="NZ_CAADJA010000002.1"/>
</dbReference>
<organism evidence="1 2">
    <name type="scientific">Budvicia aquatica</name>
    <dbReference type="NCBI Taxonomy" id="82979"/>
    <lineage>
        <taxon>Bacteria</taxon>
        <taxon>Pseudomonadati</taxon>
        <taxon>Pseudomonadota</taxon>
        <taxon>Gammaproteobacteria</taxon>
        <taxon>Enterobacterales</taxon>
        <taxon>Budviciaceae</taxon>
        <taxon>Budvicia</taxon>
    </lineage>
</organism>
<accession>A0A484ZKA0</accession>
<name>A0A484ZKA0_9GAMM</name>
<proteinExistence type="predicted"/>
<dbReference type="AlphaFoldDB" id="A0A484ZKA0"/>
<sequence length="52" mass="5702">MKKVWLVIICVVIAAGGYFFWSNNSAAPANAEANSNTAGVHRHLRILMVNNM</sequence>
<evidence type="ECO:0000313" key="1">
    <source>
        <dbReference type="EMBL" id="VFS46229.1"/>
    </source>
</evidence>
<dbReference type="Proteomes" id="UP000373449">
    <property type="component" value="Unassembled WGS sequence"/>
</dbReference>
<reference evidence="1 2" key="1">
    <citation type="submission" date="2019-03" db="EMBL/GenBank/DDBJ databases">
        <authorList>
            <consortium name="Pathogen Informatics"/>
        </authorList>
    </citation>
    <scope>NUCLEOTIDE SEQUENCE [LARGE SCALE GENOMIC DNA]</scope>
    <source>
        <strain evidence="1 2">NCTC12282</strain>
    </source>
</reference>
<protein>
    <submittedName>
        <fullName evidence="1">Uncharacterized protein</fullName>
    </submittedName>
</protein>
<dbReference type="EMBL" id="CAADJA010000002">
    <property type="protein sequence ID" value="VFS46229.1"/>
    <property type="molecule type" value="Genomic_DNA"/>
</dbReference>
<gene>
    <name evidence="1" type="ORF">NCTC12282_01120</name>
</gene>